<feature type="region of interest" description="Disordered" evidence="2">
    <location>
        <begin position="479"/>
        <end position="498"/>
    </location>
</feature>
<keyword evidence="5" id="KW-1185">Reference proteome</keyword>
<evidence type="ECO:0000259" key="3">
    <source>
        <dbReference type="Pfam" id="PF15456"/>
    </source>
</evidence>
<evidence type="ECO:0000313" key="4">
    <source>
        <dbReference type="EMBL" id="KKA20776.1"/>
    </source>
</evidence>
<dbReference type="OrthoDB" id="5429395at2759"/>
<proteinExistence type="predicted"/>
<feature type="region of interest" description="Disordered" evidence="2">
    <location>
        <begin position="423"/>
        <end position="451"/>
    </location>
</feature>
<feature type="compositionally biased region" description="Polar residues" evidence="2">
    <location>
        <begin position="485"/>
        <end position="498"/>
    </location>
</feature>
<dbReference type="RefSeq" id="XP_013327388.1">
    <property type="nucleotide sequence ID" value="XM_013471934.1"/>
</dbReference>
<dbReference type="GeneID" id="25317536"/>
<feature type="compositionally biased region" description="Polar residues" evidence="2">
    <location>
        <begin position="423"/>
        <end position="443"/>
    </location>
</feature>
<evidence type="ECO:0000313" key="5">
    <source>
        <dbReference type="Proteomes" id="UP000053958"/>
    </source>
</evidence>
<feature type="region of interest" description="Disordered" evidence="2">
    <location>
        <begin position="70"/>
        <end position="104"/>
    </location>
</feature>
<accession>A0A0F4YSF8</accession>
<name>A0A0F4YSF8_RASE3</name>
<evidence type="ECO:0000256" key="1">
    <source>
        <dbReference type="SAM" id="Coils"/>
    </source>
</evidence>
<comment type="caution">
    <text evidence="4">The sequence shown here is derived from an EMBL/GenBank/DDBJ whole genome shotgun (WGS) entry which is preliminary data.</text>
</comment>
<evidence type="ECO:0000256" key="2">
    <source>
        <dbReference type="SAM" id="MobiDB-lite"/>
    </source>
</evidence>
<feature type="coiled-coil region" evidence="1">
    <location>
        <begin position="357"/>
        <end position="409"/>
    </location>
</feature>
<feature type="region of interest" description="Disordered" evidence="2">
    <location>
        <begin position="163"/>
        <end position="327"/>
    </location>
</feature>
<feature type="compositionally biased region" description="Low complexity" evidence="2">
    <location>
        <begin position="279"/>
        <end position="290"/>
    </location>
</feature>
<feature type="compositionally biased region" description="Polar residues" evidence="2">
    <location>
        <begin position="202"/>
        <end position="214"/>
    </location>
</feature>
<protein>
    <recommendedName>
        <fullName evidence="3">Up-regulated during septation protein 1 domain-containing protein</fullName>
    </recommendedName>
</protein>
<sequence>MLSFLQSPQDPYISVGLNNLVAKETHVELDNRRIGSPSPTEKQRYNLWPVIKKAVSSNLIESSGKIAHKLTSSQSSPSLRESESPLSFDDLSRPKLQKEESLSDRRNINIPELGIAPMATFQRNYMDSLPRELQRPGILFRTLCSHLLPNLAFCFRKIPRLDKESSKNSDDLRGTTNKQSETELEKPPAVPPKSPRMMGRSPSVSQRGVASKYTSPARKAPSSIDKNSTVRNASTDTGSPNTTHVATQLRNPLTRPRAATAMDFRPSEGPSSRVHQRSESASAAAGSASETSERFLARNTHKKELSETSIMDRGRPTKRRNPSKDRTIKELPSAEYIAAKPLPSGVIPSEAASVFSIADLERLQDQARGQAEKFEVLKYRDVKALSQSIDEWITKLEHFENRRTRVRQKLLEHVAAALMLQTTPQSQASEQQTPPRSPVNNEENGVDMSRQESIKIYADSKVYADASVHALFAEIEKEMERMNESRNAPSSQESQAAA</sequence>
<feature type="compositionally biased region" description="Basic and acidic residues" evidence="2">
    <location>
        <begin position="291"/>
        <end position="315"/>
    </location>
</feature>
<dbReference type="Proteomes" id="UP000053958">
    <property type="component" value="Unassembled WGS sequence"/>
</dbReference>
<dbReference type="EMBL" id="LASV01000231">
    <property type="protein sequence ID" value="KKA20776.1"/>
    <property type="molecule type" value="Genomic_DNA"/>
</dbReference>
<dbReference type="Pfam" id="PF15456">
    <property type="entry name" value="Uds1"/>
    <property type="match status" value="1"/>
</dbReference>
<feature type="compositionally biased region" description="Basic and acidic residues" evidence="2">
    <location>
        <begin position="163"/>
        <end position="173"/>
    </location>
</feature>
<feature type="compositionally biased region" description="Basic and acidic residues" evidence="2">
    <location>
        <begin position="90"/>
        <end position="104"/>
    </location>
</feature>
<reference evidence="4 5" key="1">
    <citation type="submission" date="2015-04" db="EMBL/GenBank/DDBJ databases">
        <authorList>
            <person name="Heijne W.H."/>
            <person name="Fedorova N.D."/>
            <person name="Nierman W.C."/>
            <person name="Vollebregt A.W."/>
            <person name="Zhao Z."/>
            <person name="Wu L."/>
            <person name="Kumar M."/>
            <person name="Stam H."/>
            <person name="van den Berg M.A."/>
            <person name="Pel H.J."/>
        </authorList>
    </citation>
    <scope>NUCLEOTIDE SEQUENCE [LARGE SCALE GENOMIC DNA]</scope>
    <source>
        <strain evidence="4 5">CBS 393.64</strain>
    </source>
</reference>
<dbReference type="InterPro" id="IPR029191">
    <property type="entry name" value="Uds1"/>
</dbReference>
<keyword evidence="1" id="KW-0175">Coiled coil</keyword>
<gene>
    <name evidence="4" type="ORF">T310_5191</name>
</gene>
<dbReference type="STRING" id="1408163.A0A0F4YSF8"/>
<feature type="compositionally biased region" description="Polar residues" evidence="2">
    <location>
        <begin position="224"/>
        <end position="251"/>
    </location>
</feature>
<feature type="domain" description="Up-regulated during septation protein 1" evidence="3">
    <location>
        <begin position="384"/>
        <end position="420"/>
    </location>
</feature>
<feature type="compositionally biased region" description="Low complexity" evidence="2">
    <location>
        <begin position="72"/>
        <end position="87"/>
    </location>
</feature>
<dbReference type="AlphaFoldDB" id="A0A0F4YSF8"/>
<organism evidence="4 5">
    <name type="scientific">Rasamsonia emersonii (strain ATCC 16479 / CBS 393.64 / IMI 116815)</name>
    <dbReference type="NCBI Taxonomy" id="1408163"/>
    <lineage>
        <taxon>Eukaryota</taxon>
        <taxon>Fungi</taxon>
        <taxon>Dikarya</taxon>
        <taxon>Ascomycota</taxon>
        <taxon>Pezizomycotina</taxon>
        <taxon>Eurotiomycetes</taxon>
        <taxon>Eurotiomycetidae</taxon>
        <taxon>Eurotiales</taxon>
        <taxon>Trichocomaceae</taxon>
        <taxon>Rasamsonia</taxon>
    </lineage>
</organism>